<evidence type="ECO:0000313" key="3">
    <source>
        <dbReference type="Proteomes" id="UP000194499"/>
    </source>
</evidence>
<dbReference type="Proteomes" id="UP000194499">
    <property type="component" value="Unassembled WGS sequence"/>
</dbReference>
<reference evidence="3" key="2">
    <citation type="submission" date="2017-04" db="EMBL/GenBank/DDBJ databases">
        <authorList>
            <person name="Criscuolo A."/>
        </authorList>
    </citation>
    <scope>NUCLEOTIDE SEQUENCE [LARGE SCALE GENOMIC DNA]</scope>
</reference>
<protein>
    <submittedName>
        <fullName evidence="2">Uncharacterized protein</fullName>
    </submittedName>
</protein>
<evidence type="ECO:0000313" key="4">
    <source>
        <dbReference type="Proteomes" id="UP000464796"/>
    </source>
</evidence>
<accession>A0A3P1B7E1</accession>
<evidence type="ECO:0000313" key="1">
    <source>
        <dbReference type="EMBL" id="QHH88106.1"/>
    </source>
</evidence>
<name>A0A3P1B7E1_9BACI</name>
<reference evidence="1 4" key="3">
    <citation type="submission" date="2019-07" db="EMBL/GenBank/DDBJ databases">
        <authorList>
            <person name="Yu W.S."/>
            <person name="Cheong H.-M."/>
            <person name="Choi Y."/>
            <person name="Hwang K.J."/>
            <person name="Jung K."/>
            <person name="Lee S."/>
            <person name="Choi C."/>
        </authorList>
    </citation>
    <scope>NUCLEOTIDE SEQUENCE [LARGE SCALE GENOMIC DNA]</scope>
    <source>
        <strain evidence="1 4">NCCP 15909</strain>
    </source>
</reference>
<reference evidence="2" key="1">
    <citation type="submission" date="2017-04" db="EMBL/GenBank/DDBJ databases">
        <authorList>
            <person name="Afonso C.L."/>
            <person name="Miller P.J."/>
            <person name="Scott M.A."/>
            <person name="Spackman E."/>
            <person name="Goraichik I."/>
            <person name="Dimitrov K.M."/>
            <person name="Suarez D.L."/>
            <person name="Swayne D.E."/>
        </authorList>
    </citation>
    <scope>NUCLEOTIDE SEQUENCE [LARGE SCALE GENOMIC DNA]</scope>
    <source>
        <strain evidence="2">16-00191</strain>
    </source>
</reference>
<dbReference type="AlphaFoldDB" id="A0A3P1B7E1"/>
<dbReference type="EMBL" id="FWZB01000047">
    <property type="protein sequence ID" value="SME36666.1"/>
    <property type="molecule type" value="Genomic_DNA"/>
</dbReference>
<gene>
    <name evidence="2" type="ORF">BACERE00191_04856</name>
    <name evidence="1" type="ORF">FPL01_04040</name>
</gene>
<accession>A0A1Y6AHN7</accession>
<keyword evidence="4" id="KW-1185">Reference proteome</keyword>
<sequence length="93" mass="10471">MWVSSRVTAVVPSTPEIHVPAVHTASSDVGIELPATWQQYQIPGQITPSFWHHGAHPSSTTFQSHGYPPLPQSQVFYHFPSIYFQNFYGTFNI</sequence>
<organism evidence="2 3">
    <name type="scientific">Bacillus pacificus</name>
    <dbReference type="NCBI Taxonomy" id="2026187"/>
    <lineage>
        <taxon>Bacteria</taxon>
        <taxon>Bacillati</taxon>
        <taxon>Bacillota</taxon>
        <taxon>Bacilli</taxon>
        <taxon>Bacillales</taxon>
        <taxon>Bacillaceae</taxon>
        <taxon>Bacillus</taxon>
        <taxon>Bacillus cereus group</taxon>
    </lineage>
</organism>
<dbReference type="EMBL" id="CP041979">
    <property type="protein sequence ID" value="QHH88106.1"/>
    <property type="molecule type" value="Genomic_DNA"/>
</dbReference>
<dbReference type="RefSeq" id="WP_000270178.1">
    <property type="nucleotide sequence ID" value="NZ_CP093424.1"/>
</dbReference>
<dbReference type="Proteomes" id="UP000464796">
    <property type="component" value="Chromosome"/>
</dbReference>
<evidence type="ECO:0000313" key="2">
    <source>
        <dbReference type="EMBL" id="SME36666.1"/>
    </source>
</evidence>
<proteinExistence type="predicted"/>